<proteinExistence type="predicted"/>
<accession>A0A377R1J8</accession>
<evidence type="ECO:0000313" key="1">
    <source>
        <dbReference type="EMBL" id="STR02617.1"/>
    </source>
</evidence>
<dbReference type="EMBL" id="UGJJ01000002">
    <property type="protein sequence ID" value="STR02617.1"/>
    <property type="molecule type" value="Genomic_DNA"/>
</dbReference>
<dbReference type="Proteomes" id="UP000254293">
    <property type="component" value="Unassembled WGS sequence"/>
</dbReference>
<evidence type="ECO:0000313" key="2">
    <source>
        <dbReference type="Proteomes" id="UP000254293"/>
    </source>
</evidence>
<organism evidence="1 2">
    <name type="scientific">Kingella potus</name>
    <dbReference type="NCBI Taxonomy" id="265175"/>
    <lineage>
        <taxon>Bacteria</taxon>
        <taxon>Pseudomonadati</taxon>
        <taxon>Pseudomonadota</taxon>
        <taxon>Betaproteobacteria</taxon>
        <taxon>Neisseriales</taxon>
        <taxon>Neisseriaceae</taxon>
        <taxon>Kingella</taxon>
    </lineage>
</organism>
<gene>
    <name evidence="1" type="ORF">NCTC13336_01494</name>
</gene>
<name>A0A377R1J8_9NEIS</name>
<dbReference type="AlphaFoldDB" id="A0A377R1J8"/>
<reference evidence="1 2" key="1">
    <citation type="submission" date="2018-06" db="EMBL/GenBank/DDBJ databases">
        <authorList>
            <consortium name="Pathogen Informatics"/>
            <person name="Doyle S."/>
        </authorList>
    </citation>
    <scope>NUCLEOTIDE SEQUENCE [LARGE SCALE GENOMIC DNA]</scope>
    <source>
        <strain evidence="1 2">NCTC13336</strain>
    </source>
</reference>
<keyword evidence="2" id="KW-1185">Reference proteome</keyword>
<sequence length="113" mass="12157">MLSAKGSLKTGGAGLQRSVLPCDQSLQGLRRNQNGSLKTVFRLPLPFANCFFRRHLSNNIGLPPSSPTPTPYPAALTFSASFRSTFSAAANSSASKSAVHSSACRIQRRWIFS</sequence>
<protein>
    <submittedName>
        <fullName evidence="1">Uncharacterized protein</fullName>
    </submittedName>
</protein>